<sequence length="588" mass="65804">MTDKWQIEVMVSRSWTSVNPYTNRVMSLDIIFSDECGASIHAKIRSSMIKMFSNTFQEGRVYKIHKFVVIPYETMYRPLRRDTYVQFTRATTVYNSQMQLLPFTRYVLDVVPFDQLRQRVNDDMYLTDVIGILREWGDVKNLSRSSLSVVDVVRNIVISNECGKEIGVSLWGRLATLVTDEDILSYVNSNIVVTVTSCKVRLFKGCPSLMTTVGSQLNFNLPVPLVDSLKNLECTPIIFKRNEEHDGGFEVTSISDIYGSLYEGVKEGTMFNIVSTIIDIDMSEDWKYVQCSTCRKKTILVEGRYFCRACEKNIVNPEQAYKLVIRVIDKGEEMLCVLFNDAALPLLGISAGGLISKSLSEGADDPHWIHDYFLEHLCAQQVIIRIKVDKYNNAPNFNRRFTVSKYFGDDLRLVKKVSTFAPAATNSPVRSSMVTEIGEVVEGTEMSSRITHDDLVDLAHCKTPGPSTCSVSSVAVEPRETGVLATDSAALSSVYLDNPSIGGVTHDIQGGNNAKGKQLTSKRNVTRSKKFVVLEDEVGESGHDNPAEYAVDLATQSSPSFKVADCGSDGSSQYMRPKRNVKKPKRFI</sequence>
<accession>A0ACB9HHR9</accession>
<reference evidence="2" key="1">
    <citation type="journal article" date="2022" name="Mol. Ecol. Resour.">
        <title>The genomes of chicory, endive, great burdock and yacon provide insights into Asteraceae palaeo-polyploidization history and plant inulin production.</title>
        <authorList>
            <person name="Fan W."/>
            <person name="Wang S."/>
            <person name="Wang H."/>
            <person name="Wang A."/>
            <person name="Jiang F."/>
            <person name="Liu H."/>
            <person name="Zhao H."/>
            <person name="Xu D."/>
            <person name="Zhang Y."/>
        </authorList>
    </citation>
    <scope>NUCLEOTIDE SEQUENCE [LARGE SCALE GENOMIC DNA]</scope>
    <source>
        <strain evidence="2">cv. Yunnan</strain>
    </source>
</reference>
<keyword evidence="2" id="KW-1185">Reference proteome</keyword>
<comment type="caution">
    <text evidence="1">The sequence shown here is derived from an EMBL/GenBank/DDBJ whole genome shotgun (WGS) entry which is preliminary data.</text>
</comment>
<evidence type="ECO:0000313" key="2">
    <source>
        <dbReference type="Proteomes" id="UP001056120"/>
    </source>
</evidence>
<organism evidence="1 2">
    <name type="scientific">Smallanthus sonchifolius</name>
    <dbReference type="NCBI Taxonomy" id="185202"/>
    <lineage>
        <taxon>Eukaryota</taxon>
        <taxon>Viridiplantae</taxon>
        <taxon>Streptophyta</taxon>
        <taxon>Embryophyta</taxon>
        <taxon>Tracheophyta</taxon>
        <taxon>Spermatophyta</taxon>
        <taxon>Magnoliopsida</taxon>
        <taxon>eudicotyledons</taxon>
        <taxon>Gunneridae</taxon>
        <taxon>Pentapetalae</taxon>
        <taxon>asterids</taxon>
        <taxon>campanulids</taxon>
        <taxon>Asterales</taxon>
        <taxon>Asteraceae</taxon>
        <taxon>Asteroideae</taxon>
        <taxon>Heliantheae alliance</taxon>
        <taxon>Millerieae</taxon>
        <taxon>Smallanthus</taxon>
    </lineage>
</organism>
<dbReference type="Proteomes" id="UP001056120">
    <property type="component" value="Linkage Group LG12"/>
</dbReference>
<proteinExistence type="predicted"/>
<protein>
    <submittedName>
        <fullName evidence="1">Uncharacterized protein</fullName>
    </submittedName>
</protein>
<reference evidence="1 2" key="2">
    <citation type="journal article" date="2022" name="Mol. Ecol. Resour.">
        <title>The genomes of chicory, endive, great burdock and yacon provide insights into Asteraceae paleo-polyploidization history and plant inulin production.</title>
        <authorList>
            <person name="Fan W."/>
            <person name="Wang S."/>
            <person name="Wang H."/>
            <person name="Wang A."/>
            <person name="Jiang F."/>
            <person name="Liu H."/>
            <person name="Zhao H."/>
            <person name="Xu D."/>
            <person name="Zhang Y."/>
        </authorList>
    </citation>
    <scope>NUCLEOTIDE SEQUENCE [LARGE SCALE GENOMIC DNA]</scope>
    <source>
        <strain evidence="2">cv. Yunnan</strain>
        <tissue evidence="1">Leaves</tissue>
    </source>
</reference>
<name>A0ACB9HHR9_9ASTR</name>
<evidence type="ECO:0000313" key="1">
    <source>
        <dbReference type="EMBL" id="KAI3794660.1"/>
    </source>
</evidence>
<dbReference type="EMBL" id="CM042029">
    <property type="protein sequence ID" value="KAI3794660.1"/>
    <property type="molecule type" value="Genomic_DNA"/>
</dbReference>
<gene>
    <name evidence="1" type="ORF">L1987_37293</name>
</gene>